<reference evidence="2 3" key="1">
    <citation type="submission" date="2018-04" db="EMBL/GenBank/DDBJ databases">
        <title>Genomic Encyclopedia of Type Strains, Phase III (KMG-III): the genomes of soil and plant-associated and newly described type strains.</title>
        <authorList>
            <person name="Whitman W."/>
        </authorList>
    </citation>
    <scope>NUCLEOTIDE SEQUENCE [LARGE SCALE GENOMIC DNA]</scope>
    <source>
        <strain evidence="2 3">KA25</strain>
    </source>
</reference>
<comment type="caution">
    <text evidence="2">The sequence shown here is derived from an EMBL/GenBank/DDBJ whole genome shotgun (WGS) entry which is preliminary data.</text>
</comment>
<sequence length="645" mass="67806">MAAKKPAPIVIKMQADGLKGVQSAFASIGKSASALKRTVDTIGQSLSKIGKTGAGAVAAIGGAKAALAAFTKAGVASVGEQARFAKQVGLTNEQYQELRYSAERAGVEVDSLNGFLINLADKSIDAAIGNEESAKQLADLGISAVDAAGNIKPMSRLIADLSDSIASMPDGTAKTGLLSIFAGDDGARAIGFLNLGSAGLRRQAEEARALGNILPDSYAKIAKGASDASKQLKFTVTSIRDELAMMFAPGYEASARKTTQFLQKYRKDIVQIIDQMRLYVGRSIDELIAVFWRGEAPTIPWIADLKALFEGGDADQMQTGVFKFIASLKAIPDVLGSISGAVELVKLAYRDFTSIAAGGDAQIELLQRNADIIRDVIALLSGDTGAIKSEWLSTAVDGFARVADAAGIAVGVIADVINIIATLGSEAAYTPITEFGARLQDFVRDIVGIFGALSDGSTYEPVTMLGKQIKGGSPGHAARPRPRPWLGTPLRPVKRMALRGGTGGSLDGRGALARPGPRMRAAFGLTEPPASVIAAPARGSRNLLRPELSSPPRPRGRGRALQATSWTRHPTAKDSEATCGKVWPRKRPREPREDRHPKGRDLRAERTMPPRRSAGSERDGGRRTWGAGTGGAQSSGSGPVQPAHE</sequence>
<feature type="region of interest" description="Disordered" evidence="1">
    <location>
        <begin position="532"/>
        <end position="645"/>
    </location>
</feature>
<dbReference type="RefSeq" id="WP_108221131.1">
    <property type="nucleotide sequence ID" value="NZ_QAOT01000009.1"/>
</dbReference>
<keyword evidence="3" id="KW-1185">Reference proteome</keyword>
<dbReference type="EMBL" id="QAOT01000009">
    <property type="protein sequence ID" value="PTR18229.1"/>
    <property type="molecule type" value="Genomic_DNA"/>
</dbReference>
<evidence type="ECO:0000313" key="2">
    <source>
        <dbReference type="EMBL" id="PTR18229.1"/>
    </source>
</evidence>
<feature type="compositionally biased region" description="Low complexity" evidence="1">
    <location>
        <begin position="540"/>
        <end position="550"/>
    </location>
</feature>
<evidence type="ECO:0000313" key="3">
    <source>
        <dbReference type="Proteomes" id="UP000244060"/>
    </source>
</evidence>
<protein>
    <recommendedName>
        <fullName evidence="4">Phage tail tape measure protein</fullName>
    </recommendedName>
</protein>
<feature type="compositionally biased region" description="Basic and acidic residues" evidence="1">
    <location>
        <begin position="590"/>
        <end position="622"/>
    </location>
</feature>
<dbReference type="Proteomes" id="UP000244060">
    <property type="component" value="Unassembled WGS sequence"/>
</dbReference>
<organism evidence="2 3">
    <name type="scientific">Cereibacter azotoformans</name>
    <dbReference type="NCBI Taxonomy" id="43057"/>
    <lineage>
        <taxon>Bacteria</taxon>
        <taxon>Pseudomonadati</taxon>
        <taxon>Pseudomonadota</taxon>
        <taxon>Alphaproteobacteria</taxon>
        <taxon>Rhodobacterales</taxon>
        <taxon>Paracoccaceae</taxon>
        <taxon>Cereibacter</taxon>
    </lineage>
</organism>
<evidence type="ECO:0008006" key="4">
    <source>
        <dbReference type="Google" id="ProtNLM"/>
    </source>
</evidence>
<dbReference type="AlphaFoldDB" id="A0A2T5K766"/>
<accession>A0A2T5K766</accession>
<gene>
    <name evidence="2" type="ORF">C8J28_109189</name>
</gene>
<feature type="region of interest" description="Disordered" evidence="1">
    <location>
        <begin position="469"/>
        <end position="489"/>
    </location>
</feature>
<evidence type="ECO:0000256" key="1">
    <source>
        <dbReference type="SAM" id="MobiDB-lite"/>
    </source>
</evidence>
<name>A0A2T5K766_9RHOB</name>
<proteinExistence type="predicted"/>